<comment type="caution">
    <text evidence="1">The sequence shown here is derived from an EMBL/GenBank/DDBJ whole genome shotgun (WGS) entry which is preliminary data.</text>
</comment>
<evidence type="ECO:0000313" key="1">
    <source>
        <dbReference type="EMBL" id="GBM56563.1"/>
    </source>
</evidence>
<dbReference type="Proteomes" id="UP000499080">
    <property type="component" value="Unassembled WGS sequence"/>
</dbReference>
<reference evidence="1 2" key="1">
    <citation type="journal article" date="2019" name="Sci. Rep.">
        <title>Orb-weaving spider Araneus ventricosus genome elucidates the spidroin gene catalogue.</title>
        <authorList>
            <person name="Kono N."/>
            <person name="Nakamura H."/>
            <person name="Ohtoshi R."/>
            <person name="Moran D.A.P."/>
            <person name="Shinohara A."/>
            <person name="Yoshida Y."/>
            <person name="Fujiwara M."/>
            <person name="Mori M."/>
            <person name="Tomita M."/>
            <person name="Arakawa K."/>
        </authorList>
    </citation>
    <scope>NUCLEOTIDE SEQUENCE [LARGE SCALE GENOMIC DNA]</scope>
</reference>
<gene>
    <name evidence="1" type="ORF">AVEN_38713_1</name>
</gene>
<proteinExistence type="predicted"/>
<accession>A0A4Y2GSR3</accession>
<sequence>MASIAWLSIGKSLKVHRPNRTLHHIAQSTYPSLLYFYEVVPVLETMRECLPELIRPVYGKVEILMRKPMKLATIYFSRTGFMLAVGSKVSFYKDRGKGACGSSRLDPTPLQPRLAPPSLHFHKA</sequence>
<name>A0A4Y2GSR3_ARAVE</name>
<evidence type="ECO:0000313" key="2">
    <source>
        <dbReference type="Proteomes" id="UP000499080"/>
    </source>
</evidence>
<dbReference type="EMBL" id="BGPR01001551">
    <property type="protein sequence ID" value="GBM56563.1"/>
    <property type="molecule type" value="Genomic_DNA"/>
</dbReference>
<keyword evidence="2" id="KW-1185">Reference proteome</keyword>
<dbReference type="AlphaFoldDB" id="A0A4Y2GSR3"/>
<protein>
    <submittedName>
        <fullName evidence="1">Uncharacterized protein</fullName>
    </submittedName>
</protein>
<organism evidence="1 2">
    <name type="scientific">Araneus ventricosus</name>
    <name type="common">Orbweaver spider</name>
    <name type="synonym">Epeira ventricosa</name>
    <dbReference type="NCBI Taxonomy" id="182803"/>
    <lineage>
        <taxon>Eukaryota</taxon>
        <taxon>Metazoa</taxon>
        <taxon>Ecdysozoa</taxon>
        <taxon>Arthropoda</taxon>
        <taxon>Chelicerata</taxon>
        <taxon>Arachnida</taxon>
        <taxon>Araneae</taxon>
        <taxon>Araneomorphae</taxon>
        <taxon>Entelegynae</taxon>
        <taxon>Araneoidea</taxon>
        <taxon>Araneidae</taxon>
        <taxon>Araneus</taxon>
    </lineage>
</organism>